<dbReference type="InterPro" id="IPR050209">
    <property type="entry name" value="Rab_GTPases_membrane_traffic"/>
</dbReference>
<evidence type="ECO:0000256" key="1">
    <source>
        <dbReference type="SAM" id="SignalP"/>
    </source>
</evidence>
<gene>
    <name evidence="2" type="ORF">VitviT2T_011519</name>
</gene>
<name>A0ABY9CDM2_VITVI</name>
<feature type="chain" id="PRO_5045662621" evidence="1">
    <location>
        <begin position="29"/>
        <end position="253"/>
    </location>
</feature>
<dbReference type="InterPro" id="IPR027417">
    <property type="entry name" value="P-loop_NTPase"/>
</dbReference>
<keyword evidence="1" id="KW-0732">Signal</keyword>
<proteinExistence type="predicted"/>
<dbReference type="PRINTS" id="PR00449">
    <property type="entry name" value="RASTRNSFRMNG"/>
</dbReference>
<reference evidence="2 3" key="1">
    <citation type="journal article" date="2023" name="Hortic Res">
        <title>The complete reference genome for grapevine (Vitis vinifera L.) genetics and breeding.</title>
        <authorList>
            <person name="Shi X."/>
            <person name="Cao S."/>
            <person name="Wang X."/>
            <person name="Huang S."/>
            <person name="Wang Y."/>
            <person name="Liu Z."/>
            <person name="Liu W."/>
            <person name="Leng X."/>
            <person name="Peng Y."/>
            <person name="Wang N."/>
            <person name="Wang Y."/>
            <person name="Ma Z."/>
            <person name="Xu X."/>
            <person name="Zhang F."/>
            <person name="Xue H."/>
            <person name="Zhong H."/>
            <person name="Wang Y."/>
            <person name="Zhang K."/>
            <person name="Velt A."/>
            <person name="Avia K."/>
            <person name="Holtgrawe D."/>
            <person name="Grimplet J."/>
            <person name="Matus J.T."/>
            <person name="Ware D."/>
            <person name="Wu X."/>
            <person name="Wang H."/>
            <person name="Liu C."/>
            <person name="Fang Y."/>
            <person name="Rustenholz C."/>
            <person name="Cheng Z."/>
            <person name="Xiao H."/>
            <person name="Zhou Y."/>
        </authorList>
    </citation>
    <scope>NUCLEOTIDE SEQUENCE [LARGE SCALE GENOMIC DNA]</scope>
    <source>
        <strain evidence="3">cv. Pinot noir / PN40024</strain>
        <tissue evidence="2">Leaf</tissue>
    </source>
</reference>
<evidence type="ECO:0000313" key="3">
    <source>
        <dbReference type="Proteomes" id="UP001227230"/>
    </source>
</evidence>
<sequence length="253" mass="28436">MGMMNNQNRRSPTWLSGWLALVPLGSFGGRSNVFDNSDGLSFMSDGSCVFGFSSLWSDWFTPLKERPELSSPTASQQLVGSLSMSRIDFGMASQQHGSFSRFRPYPACVKRYFCMATLDPMFSKPTIGVEFATRYIRVNDKIVKAHIWDTTGQERYRAITSHILFLSYLFHPSTSKGQSDDWRTVKFKMGHSPSSYAPVQISRIGIGKSYTMSFQQHLTKDYLSDQKFTVTTYRDKGVAITSTAVKKGGLSTK</sequence>
<organism evidence="2 3">
    <name type="scientific">Vitis vinifera</name>
    <name type="common">Grape</name>
    <dbReference type="NCBI Taxonomy" id="29760"/>
    <lineage>
        <taxon>Eukaryota</taxon>
        <taxon>Viridiplantae</taxon>
        <taxon>Streptophyta</taxon>
        <taxon>Embryophyta</taxon>
        <taxon>Tracheophyta</taxon>
        <taxon>Spermatophyta</taxon>
        <taxon>Magnoliopsida</taxon>
        <taxon>eudicotyledons</taxon>
        <taxon>Gunneridae</taxon>
        <taxon>Pentapetalae</taxon>
        <taxon>rosids</taxon>
        <taxon>Vitales</taxon>
        <taxon>Vitaceae</taxon>
        <taxon>Viteae</taxon>
        <taxon>Vitis</taxon>
    </lineage>
</organism>
<feature type="signal peptide" evidence="1">
    <location>
        <begin position="1"/>
        <end position="28"/>
    </location>
</feature>
<protein>
    <submittedName>
        <fullName evidence="2">Uncharacterized protein</fullName>
    </submittedName>
</protein>
<dbReference type="InterPro" id="IPR001806">
    <property type="entry name" value="Small_GTPase"/>
</dbReference>
<dbReference type="EMBL" id="CP126655">
    <property type="protein sequence ID" value="WJZ92531.1"/>
    <property type="molecule type" value="Genomic_DNA"/>
</dbReference>
<evidence type="ECO:0000313" key="2">
    <source>
        <dbReference type="EMBL" id="WJZ92531.1"/>
    </source>
</evidence>
<dbReference type="Proteomes" id="UP001227230">
    <property type="component" value="Chromosome 8"/>
</dbReference>
<dbReference type="SMART" id="SM00175">
    <property type="entry name" value="RAB"/>
    <property type="match status" value="1"/>
</dbReference>
<accession>A0ABY9CDM2</accession>
<dbReference type="Gene3D" id="3.40.50.300">
    <property type="entry name" value="P-loop containing nucleotide triphosphate hydrolases"/>
    <property type="match status" value="1"/>
</dbReference>
<dbReference type="PANTHER" id="PTHR47979">
    <property type="entry name" value="DRAB11-RELATED"/>
    <property type="match status" value="1"/>
</dbReference>
<dbReference type="SUPFAM" id="SSF52540">
    <property type="entry name" value="P-loop containing nucleoside triphosphate hydrolases"/>
    <property type="match status" value="1"/>
</dbReference>
<dbReference type="Pfam" id="PF00071">
    <property type="entry name" value="Ras"/>
    <property type="match status" value="1"/>
</dbReference>
<keyword evidence="3" id="KW-1185">Reference proteome</keyword>